<organism evidence="3 4">
    <name type="scientific">Cryobacterium zongtaii</name>
    <dbReference type="NCBI Taxonomy" id="1259217"/>
    <lineage>
        <taxon>Bacteria</taxon>
        <taxon>Bacillati</taxon>
        <taxon>Actinomycetota</taxon>
        <taxon>Actinomycetes</taxon>
        <taxon>Micrococcales</taxon>
        <taxon>Microbacteriaceae</taxon>
        <taxon>Cryobacterium</taxon>
    </lineage>
</organism>
<accession>A0A2S3ZNP5</accession>
<feature type="transmembrane region" description="Helical" evidence="2">
    <location>
        <begin position="94"/>
        <end position="114"/>
    </location>
</feature>
<gene>
    <name evidence="3" type="ORF">C3B59_03845</name>
</gene>
<reference evidence="3 4" key="1">
    <citation type="submission" date="2018-01" db="EMBL/GenBank/DDBJ databases">
        <title>Cryobacterium sp. nov., from glaciers in China.</title>
        <authorList>
            <person name="Liu Q."/>
            <person name="Xin Y.-H."/>
        </authorList>
    </citation>
    <scope>NUCLEOTIDE SEQUENCE [LARGE SCALE GENOMIC DNA]</scope>
    <source>
        <strain evidence="3 4">TMB1-8</strain>
    </source>
</reference>
<evidence type="ECO:0000313" key="4">
    <source>
        <dbReference type="Proteomes" id="UP000237104"/>
    </source>
</evidence>
<protein>
    <submittedName>
        <fullName evidence="3">Uncharacterized protein</fullName>
    </submittedName>
</protein>
<dbReference type="EMBL" id="PPXF01000014">
    <property type="protein sequence ID" value="POH70811.1"/>
    <property type="molecule type" value="Genomic_DNA"/>
</dbReference>
<evidence type="ECO:0000313" key="3">
    <source>
        <dbReference type="EMBL" id="POH70811.1"/>
    </source>
</evidence>
<comment type="caution">
    <text evidence="3">The sequence shown here is derived from an EMBL/GenBank/DDBJ whole genome shotgun (WGS) entry which is preliminary data.</text>
</comment>
<evidence type="ECO:0000256" key="2">
    <source>
        <dbReference type="SAM" id="Phobius"/>
    </source>
</evidence>
<keyword evidence="2" id="KW-0812">Transmembrane</keyword>
<feature type="region of interest" description="Disordered" evidence="1">
    <location>
        <begin position="225"/>
        <end position="268"/>
    </location>
</feature>
<feature type="transmembrane region" description="Helical" evidence="2">
    <location>
        <begin position="53"/>
        <end position="74"/>
    </location>
</feature>
<keyword evidence="2" id="KW-0472">Membrane</keyword>
<dbReference type="AlphaFoldDB" id="A0A2S3ZNP5"/>
<name>A0A2S3ZNP5_9MICO</name>
<keyword evidence="2" id="KW-1133">Transmembrane helix</keyword>
<feature type="transmembrane region" description="Helical" evidence="2">
    <location>
        <begin position="20"/>
        <end position="41"/>
    </location>
</feature>
<proteinExistence type="predicted"/>
<dbReference type="Proteomes" id="UP000237104">
    <property type="component" value="Unassembled WGS sequence"/>
</dbReference>
<evidence type="ECO:0000256" key="1">
    <source>
        <dbReference type="SAM" id="MobiDB-lite"/>
    </source>
</evidence>
<sequence length="268" mass="27435">MGAVKMPKVGPSEPSTTALYVTGGVLTVVLAALTVLITVLAQQPVGVPAEIALTVWILLGLSALLVLLTLVAWISRVMDGTAKRGALNLPNGSISAVIALLLLLLFAFSSIYLFSQLSKSESRGAESTGISESTLAGFPSERVISVNVAEAGAADGTGRTYDVVLAPASGASTDFAETIFATLSTVVIAIVGFYFGQRAATSGVQAVQDLQTNAELTRSKIEQEKQELKTKLEPIAGARASVGDPGSGPVSDGLATERAPAPPEKPGA</sequence>